<sequence>MKKNEVINLIKTKAQEVEIKDLTSNILERVKNISYEEEVKPLPKFRFRPRLAFSASLLSLFLVFIFSLFIYPEMTNQNVAPQFENMENVLMFSSISTSTLLDTSNTSDLSTYLYDLNGRNNNENQNKIDDELTELTKYFGVMEKLFASKHNFELKVDAAKAGYGESMRFKTKDFLNEETQYEMNLNQNYDETSHQYNIDGELIIGSLNYQVRGKSLDKRLETRTSIDDQNYMDMNYELIDEKHHFDLLQTKEGILIEDVTLIIEEIDNKRIVELYINKDQGILSYTFEMSIESNNRVLKVNYLLGDESLESGELLIRIRQNQGENIYSVLVKPDNGIPYQINKGRKSPQK</sequence>
<protein>
    <submittedName>
        <fullName evidence="2">Uncharacterized protein</fullName>
    </submittedName>
</protein>
<dbReference type="RefSeq" id="WP_012242345.1">
    <property type="nucleotide sequence ID" value="NZ_JACAOE010000001.1"/>
</dbReference>
<evidence type="ECO:0000313" key="2">
    <source>
        <dbReference type="EMBL" id="TRY00152.1"/>
    </source>
</evidence>
<name>A0A553IJ10_ACHLA</name>
<evidence type="ECO:0000256" key="1">
    <source>
        <dbReference type="SAM" id="Phobius"/>
    </source>
</evidence>
<dbReference type="Proteomes" id="UP000315938">
    <property type="component" value="Unassembled WGS sequence"/>
</dbReference>
<proteinExistence type="predicted"/>
<keyword evidence="1" id="KW-1133">Transmembrane helix</keyword>
<dbReference type="SMR" id="A0A553IJ10"/>
<feature type="transmembrane region" description="Helical" evidence="1">
    <location>
        <begin position="51"/>
        <end position="71"/>
    </location>
</feature>
<evidence type="ECO:0000313" key="3">
    <source>
        <dbReference type="Proteomes" id="UP000315938"/>
    </source>
</evidence>
<organism evidence="2 3">
    <name type="scientific">Acholeplasma laidlawii</name>
    <dbReference type="NCBI Taxonomy" id="2148"/>
    <lineage>
        <taxon>Bacteria</taxon>
        <taxon>Bacillati</taxon>
        <taxon>Mycoplasmatota</taxon>
        <taxon>Mollicutes</taxon>
        <taxon>Acholeplasmatales</taxon>
        <taxon>Acholeplasmataceae</taxon>
        <taxon>Acholeplasma</taxon>
    </lineage>
</organism>
<gene>
    <name evidence="2" type="ORF">FNV44_03665</name>
</gene>
<comment type="caution">
    <text evidence="2">The sequence shown here is derived from an EMBL/GenBank/DDBJ whole genome shotgun (WGS) entry which is preliminary data.</text>
</comment>
<dbReference type="GeneID" id="41338575"/>
<keyword evidence="1" id="KW-0812">Transmembrane</keyword>
<dbReference type="EMBL" id="VKID01000001">
    <property type="protein sequence ID" value="TRY00152.1"/>
    <property type="molecule type" value="Genomic_DNA"/>
</dbReference>
<dbReference type="AlphaFoldDB" id="A0A553IJ10"/>
<accession>A0A553IJ10</accession>
<reference evidence="2 3" key="1">
    <citation type="submission" date="2019-07" db="EMBL/GenBank/DDBJ databases">
        <title>Genome sequence of Acholeplasma laidlawii strain with increased resistance to erythromycin.</title>
        <authorList>
            <person name="Medvedeva E.S."/>
            <person name="Baranova N.B."/>
            <person name="Siniagina M.N."/>
            <person name="Mouzykantov A."/>
            <person name="Chernova O.A."/>
            <person name="Chernov V.M."/>
        </authorList>
    </citation>
    <scope>NUCLEOTIDE SEQUENCE [LARGE SCALE GENOMIC DNA]</scope>
    <source>
        <strain evidence="2 3">PG8REry</strain>
    </source>
</reference>
<keyword evidence="1" id="KW-0472">Membrane</keyword>